<dbReference type="RefSeq" id="WP_164204238.1">
    <property type="nucleotide sequence ID" value="NZ_JAAGMP010000895.1"/>
</dbReference>
<evidence type="ECO:0000313" key="1">
    <source>
        <dbReference type="EMBL" id="NEC20495.1"/>
    </source>
</evidence>
<dbReference type="EMBL" id="JAAGMP010000895">
    <property type="protein sequence ID" value="NEC20495.1"/>
    <property type="molecule type" value="Genomic_DNA"/>
</dbReference>
<comment type="caution">
    <text evidence="1">The sequence shown here is derived from an EMBL/GenBank/DDBJ whole genome shotgun (WGS) entry which is preliminary data.</text>
</comment>
<sequence>MTAPSMADEPRHVRITADGVMGTVTVDGTDISKSVQGYNLEHRVGSVPLLVLYTAPHRGLDFDGLAHVAIGDQQDPGDTVAAFLANVDPAALTRAALNRDDLDGTPHELTRAMLQTLADMATGKAGA</sequence>
<accession>A0A7K3RZ35</accession>
<gene>
    <name evidence="1" type="ORF">G3I50_19925</name>
</gene>
<protein>
    <submittedName>
        <fullName evidence="1">Uncharacterized protein</fullName>
    </submittedName>
</protein>
<organism evidence="1 2">
    <name type="scientific">Streptomyces parvus</name>
    <dbReference type="NCBI Taxonomy" id="66428"/>
    <lineage>
        <taxon>Bacteria</taxon>
        <taxon>Bacillati</taxon>
        <taxon>Actinomycetota</taxon>
        <taxon>Actinomycetes</taxon>
        <taxon>Kitasatosporales</taxon>
        <taxon>Streptomycetaceae</taxon>
        <taxon>Streptomyces</taxon>
    </lineage>
</organism>
<dbReference type="AlphaFoldDB" id="A0A7K3RZ35"/>
<reference evidence="1 2" key="1">
    <citation type="submission" date="2020-01" db="EMBL/GenBank/DDBJ databases">
        <title>Insect and environment-associated Actinomycetes.</title>
        <authorList>
            <person name="Currrie C."/>
            <person name="Chevrette M."/>
            <person name="Carlson C."/>
            <person name="Stubbendieck R."/>
            <person name="Wendt-Pienkowski E."/>
        </authorList>
    </citation>
    <scope>NUCLEOTIDE SEQUENCE [LARGE SCALE GENOMIC DNA]</scope>
    <source>
        <strain evidence="1 2">SID7590</strain>
    </source>
</reference>
<name>A0A7K3RZ35_9ACTN</name>
<evidence type="ECO:0000313" key="2">
    <source>
        <dbReference type="Proteomes" id="UP000469670"/>
    </source>
</evidence>
<dbReference type="Proteomes" id="UP000469670">
    <property type="component" value="Unassembled WGS sequence"/>
</dbReference>
<proteinExistence type="predicted"/>